<keyword evidence="3" id="KW-1185">Reference proteome</keyword>
<gene>
    <name evidence="2" type="ORF">PCOR1329_LOCUS65621</name>
</gene>
<name>A0ABN9WAU7_9DINO</name>
<dbReference type="Proteomes" id="UP001189429">
    <property type="component" value="Unassembled WGS sequence"/>
</dbReference>
<accession>A0ABN9WAU7</accession>
<evidence type="ECO:0000313" key="3">
    <source>
        <dbReference type="Proteomes" id="UP001189429"/>
    </source>
</evidence>
<evidence type="ECO:0000313" key="2">
    <source>
        <dbReference type="EMBL" id="CAK0883394.1"/>
    </source>
</evidence>
<feature type="region of interest" description="Disordered" evidence="1">
    <location>
        <begin position="489"/>
        <end position="519"/>
    </location>
</feature>
<evidence type="ECO:0000256" key="1">
    <source>
        <dbReference type="SAM" id="MobiDB-lite"/>
    </source>
</evidence>
<protein>
    <submittedName>
        <fullName evidence="2">Uncharacterized protein</fullName>
    </submittedName>
</protein>
<dbReference type="EMBL" id="CAUYUJ010018409">
    <property type="protein sequence ID" value="CAK0883394.1"/>
    <property type="molecule type" value="Genomic_DNA"/>
</dbReference>
<feature type="non-terminal residue" evidence="2">
    <location>
        <position position="1006"/>
    </location>
</feature>
<comment type="caution">
    <text evidence="2">The sequence shown here is derived from an EMBL/GenBank/DDBJ whole genome shotgun (WGS) entry which is preliminary data.</text>
</comment>
<sequence>MDPGGLILREATRGFAAGAAAWGAAWGSQCPACPAPPPCPHCTCTCEPRLACPGGSVSEAPRPELLGAGLAWLASLAAVGAAGWASGRRAAPATSGAPASADAPTRPPTAALEAPASAAQLAAAQAPADPLAWRLRPLHGIRSPPWACRKGDFILVEYVGYANVWHERLVVLAPDGSSLACTLTPDDDSYEEDLFAVAEVRRWLPCEGGRMGTYPPAAAGMHVHGFRGVPAPARVAQVLAAGAARMGVALGAEDTVVPNLVGAAGGARPRPGAAGIAPAGGAAAAALAAGGGGPPAGLLVAAPPAAPAAGFGGPAVAAGVAGLAAALADGPAAPGAGAPALAGPPPPLAAAPAAAGPAAAEGGRGAAAAAAAPVDARIQPVTYDLQGQRHADYRSAVMGMTEGAFPDWPVRGPRTALWVLKFMEAHGGTPTGRHSRWLSETRLQGTEPGVDEHERACRTLERMLRGNVCVAPMLQDHIKDELTKMNAYRKEQRKAREERDLARKKKGTKGDKGSGKDDKAPVLCADWATDAIDVLNAACAPEAQPSALGVSEGQRASLAHIQSTFACLEPLAEGEGFPEGALSDLLSGSPLYAAGGPRRPYSRDLISWPDVGDDPVPLTKVVAGPGAQWLRAWSSSMLRGREEAGALLQQVCPRGPYVDPNLAFSPATFADFLAEMLKRKMICFQAEGRHIKPIGVFCVAKKSNRLRLIFDTRTANAYFTDPPATTLPSAAAFSNLEAPGGRVVVAAGDIDNAFYPLLMPEGLCRYFRLPPIDRRRLEARGTTGLPDAARVQACLVALPMGFSWALHLCQLALRTAVSRAGVPGHLIIEDGLPGVVVEPQGQAAVAGYVDNYLAVSSDESEADRALDRITAELEGAGVRVHEPERASDTCSFLGMELRQGRWLAIKGRSVWRLKLAIEELLRRGRASGHLARVLVGHLTWASMVRREALGLLNSTYAFMIASGAEVQTLWPSVRTELWRARCLLPLLVADRTAPWATRLVASDASE</sequence>
<reference evidence="2" key="1">
    <citation type="submission" date="2023-10" db="EMBL/GenBank/DDBJ databases">
        <authorList>
            <person name="Chen Y."/>
            <person name="Shah S."/>
            <person name="Dougan E. K."/>
            <person name="Thang M."/>
            <person name="Chan C."/>
        </authorList>
    </citation>
    <scope>NUCLEOTIDE SEQUENCE [LARGE SCALE GENOMIC DNA]</scope>
</reference>
<organism evidence="2 3">
    <name type="scientific">Prorocentrum cordatum</name>
    <dbReference type="NCBI Taxonomy" id="2364126"/>
    <lineage>
        <taxon>Eukaryota</taxon>
        <taxon>Sar</taxon>
        <taxon>Alveolata</taxon>
        <taxon>Dinophyceae</taxon>
        <taxon>Prorocentrales</taxon>
        <taxon>Prorocentraceae</taxon>
        <taxon>Prorocentrum</taxon>
    </lineage>
</organism>
<feature type="compositionally biased region" description="Basic and acidic residues" evidence="1">
    <location>
        <begin position="489"/>
        <end position="501"/>
    </location>
</feature>
<feature type="compositionally biased region" description="Basic and acidic residues" evidence="1">
    <location>
        <begin position="508"/>
        <end position="519"/>
    </location>
</feature>
<proteinExistence type="predicted"/>
<feature type="region of interest" description="Disordered" evidence="1">
    <location>
        <begin position="90"/>
        <end position="110"/>
    </location>
</feature>